<sequence>MLLSMFPEPVMTGPYTLFLAVAGITAAACAVLVFGTWLRYLLTRRSALGEIHEHMARHRSTCCAPGNRTHHQETRS</sequence>
<dbReference type="RefSeq" id="WP_204044577.1">
    <property type="nucleotide sequence ID" value="NZ_BOOA01000067.1"/>
</dbReference>
<dbReference type="AlphaFoldDB" id="A0A919UNH8"/>
<evidence type="ECO:0000313" key="3">
    <source>
        <dbReference type="Proteomes" id="UP000640052"/>
    </source>
</evidence>
<dbReference type="EMBL" id="BOOA01000067">
    <property type="protein sequence ID" value="GIH27934.1"/>
    <property type="molecule type" value="Genomic_DNA"/>
</dbReference>
<evidence type="ECO:0000313" key="2">
    <source>
        <dbReference type="EMBL" id="GIH27934.1"/>
    </source>
</evidence>
<feature type="transmembrane region" description="Helical" evidence="1">
    <location>
        <begin position="15"/>
        <end position="38"/>
    </location>
</feature>
<keyword evidence="3" id="KW-1185">Reference proteome</keyword>
<accession>A0A919UNH8</accession>
<reference evidence="2" key="1">
    <citation type="submission" date="2021-01" db="EMBL/GenBank/DDBJ databases">
        <title>Whole genome shotgun sequence of Acrocarpospora phusangensis NBRC 108782.</title>
        <authorList>
            <person name="Komaki H."/>
            <person name="Tamura T."/>
        </authorList>
    </citation>
    <scope>NUCLEOTIDE SEQUENCE</scope>
    <source>
        <strain evidence="2">NBRC 108782</strain>
    </source>
</reference>
<dbReference type="Proteomes" id="UP000640052">
    <property type="component" value="Unassembled WGS sequence"/>
</dbReference>
<gene>
    <name evidence="2" type="ORF">Aph01nite_62440</name>
</gene>
<keyword evidence="1" id="KW-0472">Membrane</keyword>
<keyword evidence="1" id="KW-1133">Transmembrane helix</keyword>
<organism evidence="2 3">
    <name type="scientific">Acrocarpospora phusangensis</name>
    <dbReference type="NCBI Taxonomy" id="1070424"/>
    <lineage>
        <taxon>Bacteria</taxon>
        <taxon>Bacillati</taxon>
        <taxon>Actinomycetota</taxon>
        <taxon>Actinomycetes</taxon>
        <taxon>Streptosporangiales</taxon>
        <taxon>Streptosporangiaceae</taxon>
        <taxon>Acrocarpospora</taxon>
    </lineage>
</organism>
<protein>
    <submittedName>
        <fullName evidence="2">Uncharacterized protein</fullName>
    </submittedName>
</protein>
<evidence type="ECO:0000256" key="1">
    <source>
        <dbReference type="SAM" id="Phobius"/>
    </source>
</evidence>
<name>A0A919UNH8_9ACTN</name>
<keyword evidence="1" id="KW-0812">Transmembrane</keyword>
<proteinExistence type="predicted"/>
<comment type="caution">
    <text evidence="2">The sequence shown here is derived from an EMBL/GenBank/DDBJ whole genome shotgun (WGS) entry which is preliminary data.</text>
</comment>